<dbReference type="STRING" id="1123756.MGEO_08925"/>
<dbReference type="PANTHER" id="PTHR37691:SF1">
    <property type="entry name" value="BLR3518 PROTEIN"/>
    <property type="match status" value="1"/>
</dbReference>
<keyword evidence="1" id="KW-0732">Signal</keyword>
<dbReference type="SUPFAM" id="SSF75169">
    <property type="entry name" value="DsrEFH-like"/>
    <property type="match status" value="1"/>
</dbReference>
<dbReference type="Proteomes" id="UP000193926">
    <property type="component" value="Unassembled WGS sequence"/>
</dbReference>
<sequence>MTLSRRAVLTGIAGTALLTSPVFAGQAGDGTKRLAIQISDNDPATFNKALNVATNFARGMSESGDFYEVEIVTFNAGLHMLRTDTSPVMDRIQSISSSIPEIKFSACGNTIKGMTKNEGKAPPITEHAGVVTAGVVRLMELDDSGYYVIRP</sequence>
<keyword evidence="3" id="KW-1185">Reference proteome</keyword>
<gene>
    <name evidence="2" type="ORF">MGEO_08925</name>
</gene>
<evidence type="ECO:0008006" key="4">
    <source>
        <dbReference type="Google" id="ProtNLM"/>
    </source>
</evidence>
<proteinExistence type="predicted"/>
<feature type="chain" id="PRO_5012394608" description="Sulfur reduction protein DsrE" evidence="1">
    <location>
        <begin position="25"/>
        <end position="151"/>
    </location>
</feature>
<dbReference type="OrthoDB" id="5794490at2"/>
<dbReference type="PANTHER" id="PTHR37691">
    <property type="entry name" value="BLR3518 PROTEIN"/>
    <property type="match status" value="1"/>
</dbReference>
<evidence type="ECO:0000313" key="3">
    <source>
        <dbReference type="Proteomes" id="UP000193926"/>
    </source>
</evidence>
<evidence type="ECO:0000313" key="2">
    <source>
        <dbReference type="EMBL" id="OSQ51187.1"/>
    </source>
</evidence>
<organism evidence="2 3">
    <name type="scientific">Marivita geojedonensis</name>
    <dbReference type="NCBI Taxonomy" id="1123756"/>
    <lineage>
        <taxon>Bacteria</taxon>
        <taxon>Pseudomonadati</taxon>
        <taxon>Pseudomonadota</taxon>
        <taxon>Alphaproteobacteria</taxon>
        <taxon>Rhodobacterales</taxon>
        <taxon>Roseobacteraceae</taxon>
        <taxon>Marivita</taxon>
    </lineage>
</organism>
<comment type="caution">
    <text evidence="2">The sequence shown here is derived from an EMBL/GenBank/DDBJ whole genome shotgun (WGS) entry which is preliminary data.</text>
</comment>
<accession>A0A1X4NLK6</accession>
<name>A0A1X4NLK6_9RHOB</name>
<dbReference type="Gene3D" id="3.40.1260.10">
    <property type="entry name" value="DsrEFH-like"/>
    <property type="match status" value="1"/>
</dbReference>
<dbReference type="InterPro" id="IPR027396">
    <property type="entry name" value="DsrEFH-like"/>
</dbReference>
<dbReference type="AlphaFoldDB" id="A0A1X4NLK6"/>
<dbReference type="EMBL" id="JFKC01000006">
    <property type="protein sequence ID" value="OSQ51187.1"/>
    <property type="molecule type" value="Genomic_DNA"/>
</dbReference>
<feature type="signal peptide" evidence="1">
    <location>
        <begin position="1"/>
        <end position="24"/>
    </location>
</feature>
<reference evidence="2 3" key="1">
    <citation type="submission" date="2014-03" db="EMBL/GenBank/DDBJ databases">
        <title>The draft genome sequence of Marivita geojedonensis KCTC 23882.</title>
        <authorList>
            <person name="Lai Q."/>
            <person name="Shao Z."/>
        </authorList>
    </citation>
    <scope>NUCLEOTIDE SEQUENCE [LARGE SCALE GENOMIC DNA]</scope>
    <source>
        <strain evidence="2 3">DPG-138</strain>
    </source>
</reference>
<protein>
    <recommendedName>
        <fullName evidence="4">Sulfur reduction protein DsrE</fullName>
    </recommendedName>
</protein>
<evidence type="ECO:0000256" key="1">
    <source>
        <dbReference type="SAM" id="SignalP"/>
    </source>
</evidence>
<dbReference type="RefSeq" id="WP_085636381.1">
    <property type="nucleotide sequence ID" value="NZ_JFKC01000006.1"/>
</dbReference>